<feature type="domain" description="Peptidase S8/S53" evidence="14">
    <location>
        <begin position="153"/>
        <end position="383"/>
    </location>
</feature>
<dbReference type="InterPro" id="IPR015500">
    <property type="entry name" value="Peptidase_S8_subtilisin-rel"/>
</dbReference>
<dbReference type="Gene3D" id="3.40.50.200">
    <property type="entry name" value="Peptidase S8/S53 domain"/>
    <property type="match status" value="1"/>
</dbReference>
<evidence type="ECO:0000256" key="12">
    <source>
        <dbReference type="PROSITE-ProRule" id="PRU01240"/>
    </source>
</evidence>
<keyword evidence="9" id="KW-0843">Virulence</keyword>
<proteinExistence type="evidence at transcript level"/>
<dbReference type="SUPFAM" id="SSF54897">
    <property type="entry name" value="Protease propeptides/inhibitors"/>
    <property type="match status" value="1"/>
</dbReference>
<sequence length="402" mass="42461">MGFFRALFLLSNIALAFARPAKLIGFEDTKNVIPNSYIVVMKNAVTESEFQDHRVWAASIHGRSMNKRGRRSIQLDGVQKSFDFQGFKGYTGTFDESTIQAITQNSAVDYVEVDRVVKTTAITTQRNAPSWGLGRISHRQANSSDYVYDSSAGSGITIYGVDTGIDVNLPDFGGRATWGVNTIDDDDADSHGHGTHTAGTFAGNTYGVAKNANIIAVKVLNASGTGTISAVVQGIEWCVNHARDNNLKNKAAMNMSLGIRNSRVFNEAAEAAQNYGIFLAVAAGNDGTDAGQFSPASARGVCTVAATSVSNQVPTWSNYGSVVAVYAPGERIISVRPGGGTSTLSGTSMASPHVCGVGAYLMALEGLSPSRVCARIKQLAQQSVRNPGPNTTRGLLYNGSGA</sequence>
<dbReference type="InterPro" id="IPR023828">
    <property type="entry name" value="Peptidase_S8_Ser-AS"/>
</dbReference>
<dbReference type="Pfam" id="PF05922">
    <property type="entry name" value="Inhibitor_I9"/>
    <property type="match status" value="1"/>
</dbReference>
<dbReference type="FunFam" id="3.40.50.200:FF:000014">
    <property type="entry name" value="Proteinase K"/>
    <property type="match status" value="1"/>
</dbReference>
<reference evidence="16" key="1">
    <citation type="journal article" date="2015" name="Appl. Microbiol. Biotechnol.">
        <title>Genome and secretome analyses provide insights into keratin decomposition by novel proteases from the non-pathogenic fungus Onygena corvina.</title>
        <authorList>
            <person name="Huang Y."/>
            <person name="Busk P.K."/>
            <person name="Herbst F.A."/>
            <person name="Lange L."/>
        </authorList>
    </citation>
    <scope>NUCLEOTIDE SEQUENCE</scope>
    <source>
        <strain evidence="16">CBS 281.48</strain>
    </source>
</reference>
<dbReference type="PRINTS" id="PR00723">
    <property type="entry name" value="SUBTILISIN"/>
</dbReference>
<evidence type="ECO:0000256" key="8">
    <source>
        <dbReference type="ARBA" id="ARBA00022825"/>
    </source>
</evidence>
<dbReference type="AlphaFoldDB" id="A0A0B4VLF4"/>
<evidence type="ECO:0000256" key="10">
    <source>
        <dbReference type="ARBA" id="ARBA00023145"/>
    </source>
</evidence>
<keyword evidence="11" id="KW-0325">Glycoprotein</keyword>
<keyword evidence="8 12" id="KW-0720">Serine protease</keyword>
<dbReference type="InterPro" id="IPR037045">
    <property type="entry name" value="S8pro/Inhibitor_I9_sf"/>
</dbReference>
<comment type="subcellular location">
    <subcellularLocation>
        <location evidence="2">Secreted</location>
    </subcellularLocation>
</comment>
<dbReference type="InterPro" id="IPR010259">
    <property type="entry name" value="S8pro/Inhibitor_I9"/>
</dbReference>
<feature type="chain" id="PRO_5002110874" evidence="13">
    <location>
        <begin position="19"/>
        <end position="402"/>
    </location>
</feature>
<organism evidence="16">
    <name type="scientific">Onygena corvina</name>
    <dbReference type="NCBI Taxonomy" id="180788"/>
    <lineage>
        <taxon>Eukaryota</taxon>
        <taxon>Fungi</taxon>
        <taxon>Dikarya</taxon>
        <taxon>Ascomycota</taxon>
        <taxon>Pezizomycotina</taxon>
        <taxon>Eurotiomycetes</taxon>
        <taxon>Eurotiomycetidae</taxon>
        <taxon>Onygenales</taxon>
        <taxon>Onygenaceae</taxon>
        <taxon>Onygena</taxon>
    </lineage>
</organism>
<evidence type="ECO:0000256" key="7">
    <source>
        <dbReference type="ARBA" id="ARBA00022801"/>
    </source>
</evidence>
<feature type="active site" description="Charge relay system" evidence="12">
    <location>
        <position position="193"/>
    </location>
</feature>
<dbReference type="PROSITE" id="PS00138">
    <property type="entry name" value="SUBTILASE_SER"/>
    <property type="match status" value="1"/>
</dbReference>
<name>A0A0B4VLF4_9EURO</name>
<evidence type="ECO:0000256" key="2">
    <source>
        <dbReference type="ARBA" id="ARBA00004613"/>
    </source>
</evidence>
<evidence type="ECO:0000256" key="5">
    <source>
        <dbReference type="ARBA" id="ARBA00022670"/>
    </source>
</evidence>
<dbReference type="GO" id="GO:0005576">
    <property type="term" value="C:extracellular region"/>
    <property type="evidence" value="ECO:0007669"/>
    <property type="project" value="UniProtKB-SubCell"/>
</dbReference>
<dbReference type="SUPFAM" id="SSF52743">
    <property type="entry name" value="Subtilisin-like"/>
    <property type="match status" value="1"/>
</dbReference>
<keyword evidence="10" id="KW-0865">Zymogen</keyword>
<dbReference type="InterPro" id="IPR036852">
    <property type="entry name" value="Peptidase_S8/S53_dom_sf"/>
</dbReference>
<dbReference type="InterPro" id="IPR034193">
    <property type="entry name" value="PCSK9_ProteinaseK-like"/>
</dbReference>
<evidence type="ECO:0000256" key="11">
    <source>
        <dbReference type="ARBA" id="ARBA00023180"/>
    </source>
</evidence>
<comment type="function">
    <text evidence="1">Secreted subtilisin-like serine protease with keratinolytic activity that contributes to pathogenicity.</text>
</comment>
<dbReference type="PANTHER" id="PTHR43806:SF11">
    <property type="entry name" value="CEREVISIN-RELATED"/>
    <property type="match status" value="1"/>
</dbReference>
<evidence type="ECO:0000256" key="13">
    <source>
        <dbReference type="SAM" id="SignalP"/>
    </source>
</evidence>
<dbReference type="PROSITE" id="PS51892">
    <property type="entry name" value="SUBTILASE"/>
    <property type="match status" value="1"/>
</dbReference>
<dbReference type="CDD" id="cd04077">
    <property type="entry name" value="Peptidases_S8_PCSK9_ProteinaseK_like"/>
    <property type="match status" value="1"/>
</dbReference>
<feature type="domain" description="Inhibitor I9" evidence="15">
    <location>
        <begin position="36"/>
        <end position="119"/>
    </location>
</feature>
<evidence type="ECO:0000259" key="14">
    <source>
        <dbReference type="Pfam" id="PF00082"/>
    </source>
</evidence>
<dbReference type="EMBL" id="KP290861">
    <property type="protein sequence ID" value="AJD23188.1"/>
    <property type="molecule type" value="mRNA"/>
</dbReference>
<evidence type="ECO:0000259" key="15">
    <source>
        <dbReference type="Pfam" id="PF05922"/>
    </source>
</evidence>
<evidence type="ECO:0000256" key="3">
    <source>
        <dbReference type="ARBA" id="ARBA00011073"/>
    </source>
</evidence>
<dbReference type="Pfam" id="PF00082">
    <property type="entry name" value="Peptidase_S8"/>
    <property type="match status" value="1"/>
</dbReference>
<feature type="active site" description="Charge relay system" evidence="12">
    <location>
        <position position="348"/>
    </location>
</feature>
<keyword evidence="4" id="KW-0964">Secreted</keyword>
<keyword evidence="5 12" id="KW-0645">Protease</keyword>
<dbReference type="GO" id="GO:0004252">
    <property type="term" value="F:serine-type endopeptidase activity"/>
    <property type="evidence" value="ECO:0007669"/>
    <property type="project" value="UniProtKB-UniRule"/>
</dbReference>
<feature type="active site" description="Charge relay system" evidence="12">
    <location>
        <position position="162"/>
    </location>
</feature>
<feature type="signal peptide" evidence="13">
    <location>
        <begin position="1"/>
        <end position="18"/>
    </location>
</feature>
<evidence type="ECO:0000256" key="1">
    <source>
        <dbReference type="ARBA" id="ARBA00002101"/>
    </source>
</evidence>
<dbReference type="InterPro" id="IPR000209">
    <property type="entry name" value="Peptidase_S8/S53_dom"/>
</dbReference>
<dbReference type="InterPro" id="IPR050131">
    <property type="entry name" value="Peptidase_S8_subtilisin-like"/>
</dbReference>
<evidence type="ECO:0000256" key="6">
    <source>
        <dbReference type="ARBA" id="ARBA00022729"/>
    </source>
</evidence>
<protein>
    <submittedName>
        <fullName evidence="16">Alkaline protease</fullName>
    </submittedName>
</protein>
<evidence type="ECO:0000256" key="9">
    <source>
        <dbReference type="ARBA" id="ARBA00023026"/>
    </source>
</evidence>
<comment type="similarity">
    <text evidence="3 12">Belongs to the peptidase S8 family.</text>
</comment>
<evidence type="ECO:0000313" key="16">
    <source>
        <dbReference type="EMBL" id="AJD23188.1"/>
    </source>
</evidence>
<evidence type="ECO:0000256" key="4">
    <source>
        <dbReference type="ARBA" id="ARBA00022525"/>
    </source>
</evidence>
<accession>A0A0B4VLF4</accession>
<keyword evidence="6 13" id="KW-0732">Signal</keyword>
<keyword evidence="7 12" id="KW-0378">Hydrolase</keyword>
<dbReference type="Gene3D" id="3.30.70.80">
    <property type="entry name" value="Peptidase S8 propeptide/proteinase inhibitor I9"/>
    <property type="match status" value="1"/>
</dbReference>
<dbReference type="PANTHER" id="PTHR43806">
    <property type="entry name" value="PEPTIDASE S8"/>
    <property type="match status" value="1"/>
</dbReference>
<dbReference type="GO" id="GO:0006508">
    <property type="term" value="P:proteolysis"/>
    <property type="evidence" value="ECO:0007669"/>
    <property type="project" value="UniProtKB-KW"/>
</dbReference>